<evidence type="ECO:0000313" key="4">
    <source>
        <dbReference type="EMBL" id="KAF4626675.1"/>
    </source>
</evidence>
<feature type="domain" description="Isochorismatase-like" evidence="3">
    <location>
        <begin position="9"/>
        <end position="185"/>
    </location>
</feature>
<dbReference type="OrthoDB" id="245563at2759"/>
<dbReference type="Pfam" id="PF00857">
    <property type="entry name" value="Isochorismatase"/>
    <property type="match status" value="1"/>
</dbReference>
<comment type="similarity">
    <text evidence="1">Belongs to the isochorismatase family.</text>
</comment>
<reference evidence="4 5" key="1">
    <citation type="submission" date="2020-03" db="EMBL/GenBank/DDBJ databases">
        <title>Draft Genome Sequence of Cudoniella acicularis.</title>
        <authorList>
            <person name="Buettner E."/>
            <person name="Kellner H."/>
        </authorList>
    </citation>
    <scope>NUCLEOTIDE SEQUENCE [LARGE SCALE GENOMIC DNA]</scope>
    <source>
        <strain evidence="4 5">DSM 108380</strain>
    </source>
</reference>
<dbReference type="Gene3D" id="3.40.50.850">
    <property type="entry name" value="Isochorismatase-like"/>
    <property type="match status" value="1"/>
</dbReference>
<dbReference type="PANTHER" id="PTHR43540:SF1">
    <property type="entry name" value="ISOCHORISMATASE HYDROLASE"/>
    <property type="match status" value="1"/>
</dbReference>
<keyword evidence="5" id="KW-1185">Reference proteome</keyword>
<dbReference type="InterPro" id="IPR000868">
    <property type="entry name" value="Isochorismatase-like_dom"/>
</dbReference>
<dbReference type="Proteomes" id="UP000566819">
    <property type="component" value="Unassembled WGS sequence"/>
</dbReference>
<protein>
    <recommendedName>
        <fullName evidence="3">Isochorismatase-like domain-containing protein</fullName>
    </recommendedName>
</protein>
<proteinExistence type="inferred from homology"/>
<dbReference type="PANTHER" id="PTHR43540">
    <property type="entry name" value="PEROXYUREIDOACRYLATE/UREIDOACRYLATE AMIDOHYDROLASE-RELATED"/>
    <property type="match status" value="1"/>
</dbReference>
<dbReference type="GO" id="GO:0016787">
    <property type="term" value="F:hydrolase activity"/>
    <property type="evidence" value="ECO:0007669"/>
    <property type="project" value="UniProtKB-KW"/>
</dbReference>
<keyword evidence="2" id="KW-0378">Hydrolase</keyword>
<accession>A0A8H4RAT2</accession>
<dbReference type="InterPro" id="IPR036380">
    <property type="entry name" value="Isochorismatase-like_sf"/>
</dbReference>
<dbReference type="AlphaFoldDB" id="A0A8H4RAT2"/>
<dbReference type="SUPFAM" id="SSF52499">
    <property type="entry name" value="Isochorismatase-like hydrolases"/>
    <property type="match status" value="1"/>
</dbReference>
<dbReference type="InterPro" id="IPR050272">
    <property type="entry name" value="Isochorismatase-like_hydrls"/>
</dbReference>
<name>A0A8H4RAT2_9HELO</name>
<evidence type="ECO:0000259" key="3">
    <source>
        <dbReference type="Pfam" id="PF00857"/>
    </source>
</evidence>
<gene>
    <name evidence="4" type="ORF">G7Y89_g11483</name>
</gene>
<evidence type="ECO:0000313" key="5">
    <source>
        <dbReference type="Proteomes" id="UP000566819"/>
    </source>
</evidence>
<organism evidence="4 5">
    <name type="scientific">Cudoniella acicularis</name>
    <dbReference type="NCBI Taxonomy" id="354080"/>
    <lineage>
        <taxon>Eukaryota</taxon>
        <taxon>Fungi</taxon>
        <taxon>Dikarya</taxon>
        <taxon>Ascomycota</taxon>
        <taxon>Pezizomycotina</taxon>
        <taxon>Leotiomycetes</taxon>
        <taxon>Helotiales</taxon>
        <taxon>Tricladiaceae</taxon>
        <taxon>Cudoniella</taxon>
    </lineage>
</organism>
<dbReference type="EMBL" id="JAAMPI010001107">
    <property type="protein sequence ID" value="KAF4626675.1"/>
    <property type="molecule type" value="Genomic_DNA"/>
</dbReference>
<comment type="caution">
    <text evidence="4">The sequence shown here is derived from an EMBL/GenBank/DDBJ whole genome shotgun (WGS) entry which is preliminary data.</text>
</comment>
<sequence length="206" mass="22074">MSSELPPPVLLLIDLQQGMVSGPPEWGSRSTPSLVENVTSLLLTWRSKAWPILHVQHDDIADPTNIISATHPEAFAFHACAMPLESENRFVKHTGGAFVGTGLEEALTKYVESSGGWKEGKVVVVGMDSAQCINSTVRHGVDLGFDMVVVGDACASYELKAWKSDGKGELLSAEDTHAAAMGMLESYCKVTSLDKLMTVLGLESGE</sequence>
<evidence type="ECO:0000256" key="2">
    <source>
        <dbReference type="ARBA" id="ARBA00022801"/>
    </source>
</evidence>
<evidence type="ECO:0000256" key="1">
    <source>
        <dbReference type="ARBA" id="ARBA00006336"/>
    </source>
</evidence>